<dbReference type="SMART" id="SM00460">
    <property type="entry name" value="TGc"/>
    <property type="match status" value="1"/>
</dbReference>
<reference evidence="2 3" key="1">
    <citation type="submission" date="2018-06" db="EMBL/GenBank/DDBJ databases">
        <title>Lujinxingia sediminis gen. nov. sp. nov., a new facultative anaerobic member of the class Deltaproteobacteria, and proposal of Lujinxingaceae fam. nov.</title>
        <authorList>
            <person name="Guo L.-Y."/>
            <person name="Li C.-M."/>
            <person name="Wang S."/>
            <person name="Du Z.-J."/>
        </authorList>
    </citation>
    <scope>NUCLEOTIDE SEQUENCE [LARGE SCALE GENOMIC DNA]</scope>
    <source>
        <strain evidence="2 3">FA350</strain>
    </source>
</reference>
<dbReference type="SUPFAM" id="SSF54001">
    <property type="entry name" value="Cysteine proteinases"/>
    <property type="match status" value="1"/>
</dbReference>
<dbReference type="EMBL" id="CP030032">
    <property type="protein sequence ID" value="AWV88751.1"/>
    <property type="molecule type" value="Genomic_DNA"/>
</dbReference>
<feature type="region of interest" description="Disordered" evidence="1">
    <location>
        <begin position="533"/>
        <end position="557"/>
    </location>
</feature>
<dbReference type="InterPro" id="IPR038765">
    <property type="entry name" value="Papain-like_cys_pep_sf"/>
</dbReference>
<gene>
    <name evidence="2" type="ORF">DN745_05120</name>
</gene>
<dbReference type="Gene3D" id="3.10.620.30">
    <property type="match status" value="1"/>
</dbReference>
<dbReference type="OrthoDB" id="5516740at2"/>
<feature type="compositionally biased region" description="Basic and acidic residues" evidence="1">
    <location>
        <begin position="533"/>
        <end position="542"/>
    </location>
</feature>
<organism evidence="2 3">
    <name type="scientific">Bradymonas sediminis</name>
    <dbReference type="NCBI Taxonomy" id="1548548"/>
    <lineage>
        <taxon>Bacteria</taxon>
        <taxon>Deltaproteobacteria</taxon>
        <taxon>Bradymonadales</taxon>
        <taxon>Bradymonadaceae</taxon>
        <taxon>Bradymonas</taxon>
    </lineage>
</organism>
<dbReference type="Pfam" id="PF01841">
    <property type="entry name" value="Transglut_core"/>
    <property type="match status" value="1"/>
</dbReference>
<dbReference type="Proteomes" id="UP000249799">
    <property type="component" value="Chromosome"/>
</dbReference>
<feature type="region of interest" description="Disordered" evidence="1">
    <location>
        <begin position="475"/>
        <end position="500"/>
    </location>
</feature>
<dbReference type="AlphaFoldDB" id="A0A2Z4FI78"/>
<feature type="region of interest" description="Disordered" evidence="1">
    <location>
        <begin position="417"/>
        <end position="436"/>
    </location>
</feature>
<dbReference type="InterPro" id="IPR002931">
    <property type="entry name" value="Transglutaminase-like"/>
</dbReference>
<dbReference type="RefSeq" id="WP_111332733.1">
    <property type="nucleotide sequence ID" value="NZ_CP030032.1"/>
</dbReference>
<keyword evidence="3" id="KW-1185">Reference proteome</keyword>
<protein>
    <submittedName>
        <fullName evidence="2">Uncharacterized protein</fullName>
    </submittedName>
</protein>
<evidence type="ECO:0000313" key="2">
    <source>
        <dbReference type="EMBL" id="AWV88751.1"/>
    </source>
</evidence>
<evidence type="ECO:0000313" key="3">
    <source>
        <dbReference type="Proteomes" id="UP000249799"/>
    </source>
</evidence>
<sequence>MRFHRHIKITRRAATRGAALLCLVLLGAGGVAGASKPGWAQQSGAGDASASSTRRDSRRVLHEYFDPWSVNLSGQTSVGGSGASADAASSAFIGMPGQPPGLSLEPATDEMILGNQGPVDAGKTATPWGPLDPGSGAPSRLDSATDRVDQLNYWANFEPSVVPYKRVVVQNQVRSADGQYSLHLAPGRYRSVAIEGGAERGNEDVFWGSFLLRARAGERHPIPSVAPQQRILSVQAAPMVGLRVERDEADNFYIVPASDGLLRVNMKLAVPRVYFDGELSATTTWREFSQAAQARDARLSPHIKDVAANVLKLNGASHQMAPRDALFALIEYYRDFEARPFPESLAKDDLYTAISAAQIGVCRHRSLAFVISARALGIPARYIYNEAHAFVEIYWPKLGWRRVDLGGAAEQLDYSGRRGGGVHQAAPDALPQPPNYISELERMGADIPGYQSDESGDTSDAQVAANGLDAPDAEEQFAEDSVGATDQGEALSGEVEPGTTAAEDDALAAASELMQDRGELPTDEAPAMNAEEHAQDISDQTEHAGASAPPEPEADPRQAVRIDVVASNPEIFRGTALQLNGSIFSLQGRAISRALLKVYLGPLGADSTDGLVLLGEIESDAGGRFSGQFPIAEDISIGRWSVILRYDGSDKYLPAQVD</sequence>
<dbReference type="KEGG" id="bsed:DN745_05120"/>
<feature type="region of interest" description="Disordered" evidence="1">
    <location>
        <begin position="34"/>
        <end position="56"/>
    </location>
</feature>
<name>A0A2Z4FI78_9DELT</name>
<evidence type="ECO:0000256" key="1">
    <source>
        <dbReference type="SAM" id="MobiDB-lite"/>
    </source>
</evidence>
<feature type="compositionally biased region" description="Low complexity" evidence="1">
    <location>
        <begin position="40"/>
        <end position="52"/>
    </location>
</feature>
<accession>A0A2Z4FI78</accession>
<proteinExistence type="predicted"/>